<dbReference type="Proteomes" id="UP000007939">
    <property type="component" value="Chromosome"/>
</dbReference>
<dbReference type="GO" id="GO:0005829">
    <property type="term" value="C:cytosol"/>
    <property type="evidence" value="ECO:0007669"/>
    <property type="project" value="TreeGrafter"/>
</dbReference>
<dbReference type="eggNOG" id="COG1956">
    <property type="taxonomic scope" value="Bacteria"/>
</dbReference>
<dbReference type="InterPro" id="IPR000614">
    <property type="entry name" value="FRMsr_CS"/>
</dbReference>
<dbReference type="Pfam" id="PF01590">
    <property type="entry name" value="GAF"/>
    <property type="match status" value="1"/>
</dbReference>
<reference evidence="3 4" key="2">
    <citation type="journal article" date="2012" name="Stand. Genomic Sci.">
        <title>Complete genome sequence of the termite hindgut bacterium Spirochaeta coccoides type strain (SPN1(T)), reclassification in the genus Sphaerochaeta as Sphaerochaeta coccoides comb. nov. and emendations of the family Spirochaetaceae and the genus Sphaerochaeta.</title>
        <authorList>
            <person name="Abt B."/>
            <person name="Han C."/>
            <person name="Scheuner C."/>
            <person name="Lu M."/>
            <person name="Lapidus A."/>
            <person name="Nolan M."/>
            <person name="Lucas S."/>
            <person name="Hammon N."/>
            <person name="Deshpande S."/>
            <person name="Cheng J.F."/>
            <person name="Tapia R."/>
            <person name="Goodwin L.A."/>
            <person name="Pitluck S."/>
            <person name="Liolios K."/>
            <person name="Pagani I."/>
            <person name="Ivanova N."/>
            <person name="Mavromatis K."/>
            <person name="Mikhailova N."/>
            <person name="Huntemann M."/>
            <person name="Pati A."/>
            <person name="Chen A."/>
            <person name="Palaniappan K."/>
            <person name="Land M."/>
            <person name="Hauser L."/>
            <person name="Brambilla E.M."/>
            <person name="Rohde M."/>
            <person name="Spring S."/>
            <person name="Gronow S."/>
            <person name="Goker M."/>
            <person name="Woyke T."/>
            <person name="Bristow J."/>
            <person name="Eisen J.A."/>
            <person name="Markowitz V."/>
            <person name="Hugenholtz P."/>
            <person name="Kyrpides N.C."/>
            <person name="Klenk H.P."/>
            <person name="Detter J.C."/>
        </authorList>
    </citation>
    <scope>NUCLEOTIDE SEQUENCE [LARGE SCALE GENOMIC DNA]</scope>
    <source>
        <strain evidence="4">ATCC BAA-1237 / DSM 17374 / SPN1</strain>
    </source>
</reference>
<dbReference type="PANTHER" id="PTHR21021:SF15">
    <property type="entry name" value="FREE METHIONINE-R-SULFOXIDE REDUCTASE"/>
    <property type="match status" value="1"/>
</dbReference>
<dbReference type="OrthoDB" id="9796252at2"/>
<feature type="domain" description="GAF" evidence="2">
    <location>
        <begin position="29"/>
        <end position="168"/>
    </location>
</feature>
<keyword evidence="4" id="KW-1185">Reference proteome</keyword>
<reference evidence="4" key="1">
    <citation type="submission" date="2011-04" db="EMBL/GenBank/DDBJ databases">
        <title>The complete genome of Spirochaeta coccoides DSM 17374.</title>
        <authorList>
            <person name="Lucas S."/>
            <person name="Copeland A."/>
            <person name="Lapidus A."/>
            <person name="Bruce D."/>
            <person name="Goodwin L."/>
            <person name="Pitluck S."/>
            <person name="Peters L."/>
            <person name="Kyrpides N."/>
            <person name="Mavromatis K."/>
            <person name="Pagani I."/>
            <person name="Ivanova N."/>
            <person name="Ovchinnikova G."/>
            <person name="Lu M."/>
            <person name="Detter J.C."/>
            <person name="Tapia R."/>
            <person name="Han C."/>
            <person name="Land M."/>
            <person name="Hauser L."/>
            <person name="Markowitz V."/>
            <person name="Cheng J.-F."/>
            <person name="Hugenholtz P."/>
            <person name="Woyke T."/>
            <person name="Wu D."/>
            <person name="Spring S."/>
            <person name="Schroeder M."/>
            <person name="Brambilla E."/>
            <person name="Klenk H.-P."/>
            <person name="Eisen J.A."/>
        </authorList>
    </citation>
    <scope>NUCLEOTIDE SEQUENCE [LARGE SCALE GENOMIC DNA]</scope>
    <source>
        <strain evidence="4">ATCC BAA-1237 / DSM 17374 / SPN1</strain>
    </source>
</reference>
<dbReference type="PANTHER" id="PTHR21021">
    <property type="entry name" value="GAF/PUTATIVE CYTOSKELETAL PROTEIN"/>
    <property type="match status" value="1"/>
</dbReference>
<dbReference type="EMBL" id="CP002659">
    <property type="protein sequence ID" value="AEC01452.1"/>
    <property type="molecule type" value="Genomic_DNA"/>
</dbReference>
<evidence type="ECO:0000259" key="2">
    <source>
        <dbReference type="Pfam" id="PF01590"/>
    </source>
</evidence>
<organism evidence="3 4">
    <name type="scientific">Parasphaerochaeta coccoides (strain ATCC BAA-1237 / DSM 17374 / SPN1)</name>
    <name type="common">Sphaerochaeta coccoides</name>
    <dbReference type="NCBI Taxonomy" id="760011"/>
    <lineage>
        <taxon>Bacteria</taxon>
        <taxon>Pseudomonadati</taxon>
        <taxon>Spirochaetota</taxon>
        <taxon>Spirochaetia</taxon>
        <taxon>Spirochaetales</taxon>
        <taxon>Sphaerochaetaceae</taxon>
        <taxon>Parasphaerochaeta</taxon>
    </lineage>
</organism>
<dbReference type="STRING" id="760011.Spico_0218"/>
<dbReference type="AlphaFoldDB" id="F4GKP3"/>
<evidence type="ECO:0000256" key="1">
    <source>
        <dbReference type="ARBA" id="ARBA00038454"/>
    </source>
</evidence>
<dbReference type="HOGENOM" id="CLU_077738_2_0_12"/>
<comment type="similarity">
    <text evidence="1">Belongs to the free Met sulfoxide reductase family.</text>
</comment>
<evidence type="ECO:0000313" key="4">
    <source>
        <dbReference type="Proteomes" id="UP000007939"/>
    </source>
</evidence>
<accession>F4GKP3</accession>
<dbReference type="InterPro" id="IPR029016">
    <property type="entry name" value="GAF-like_dom_sf"/>
</dbReference>
<dbReference type="GO" id="GO:0033745">
    <property type="term" value="F:L-methionine-(R)-S-oxide reductase activity"/>
    <property type="evidence" value="ECO:0007669"/>
    <property type="project" value="TreeGrafter"/>
</dbReference>
<gene>
    <name evidence="3" type="ordered locus">Spico_0218</name>
</gene>
<sequence length="174" mass="18580">MLPSLMTDMKLDEGLLTALCDLIEEAGDIHSQYCGLANAAAFLAVNTPDINWLGFYVTVEDGAVGDASSQGRYLILGPFSGLPACTRITWGKGVCGTAVSQDIVQRVADVHAFAGHIACDPASRSELVIPLHDAKGVVVGVLDIDSPVPDRFSPDDEIFFSAAARIIERKLFSW</sequence>
<protein>
    <submittedName>
        <fullName evidence="3">GAF sensor protein</fullName>
    </submittedName>
</protein>
<dbReference type="InterPro" id="IPR003018">
    <property type="entry name" value="GAF"/>
</dbReference>
<dbReference type="Gene3D" id="3.30.450.40">
    <property type="match status" value="1"/>
</dbReference>
<dbReference type="SUPFAM" id="SSF55781">
    <property type="entry name" value="GAF domain-like"/>
    <property type="match status" value="1"/>
</dbReference>
<evidence type="ECO:0000313" key="3">
    <source>
        <dbReference type="EMBL" id="AEC01452.1"/>
    </source>
</evidence>
<dbReference type="PROSITE" id="PS01320">
    <property type="entry name" value="UPF0067"/>
    <property type="match status" value="1"/>
</dbReference>
<dbReference type="InterPro" id="IPR051330">
    <property type="entry name" value="Phosphatase_reg/MetRdx"/>
</dbReference>
<dbReference type="KEGG" id="scc:Spico_0218"/>
<name>F4GKP3_PARC1</name>
<proteinExistence type="inferred from homology"/>